<name>A0A0P7AXU5_9HYPO</name>
<dbReference type="STRING" id="78410.A0A0P7AXU5"/>
<keyword evidence="3" id="KW-1185">Reference proteome</keyword>
<feature type="signal peptide" evidence="1">
    <location>
        <begin position="1"/>
        <end position="16"/>
    </location>
</feature>
<dbReference type="AlphaFoldDB" id="A0A0P7AXU5"/>
<reference evidence="2 3" key="1">
    <citation type="submission" date="2015-09" db="EMBL/GenBank/DDBJ databases">
        <title>Draft genome of a European isolate of the apple canker pathogen Neonectria ditissima.</title>
        <authorList>
            <person name="Gomez-Cortecero A."/>
            <person name="Harrison R.J."/>
            <person name="Armitage A.D."/>
        </authorList>
    </citation>
    <scope>NUCLEOTIDE SEQUENCE [LARGE SCALE GENOMIC DNA]</scope>
    <source>
        <strain evidence="2 3">R09/05</strain>
    </source>
</reference>
<dbReference type="Proteomes" id="UP000050424">
    <property type="component" value="Unassembled WGS sequence"/>
</dbReference>
<gene>
    <name evidence="2" type="ORF">AK830_g3743</name>
</gene>
<protein>
    <submittedName>
        <fullName evidence="2">Uncharacterized protein</fullName>
    </submittedName>
</protein>
<evidence type="ECO:0000313" key="2">
    <source>
        <dbReference type="EMBL" id="KPM42834.1"/>
    </source>
</evidence>
<evidence type="ECO:0000313" key="3">
    <source>
        <dbReference type="Proteomes" id="UP000050424"/>
    </source>
</evidence>
<sequence>MKSTAGLLALAVSATASPLMSKRDDVLDSKETLCKGWDLRTPEGVDDLWEKTAAGVSLELFIKGQWEHQNSWLKNMEDQVQGGTSGKSGAAGCSALGNDCNPMGGLSCDDQFDQFGTTPLGKNSYWIFQAAKGVHEKFRELNRQLTQETLINGLRIPQMVDDFDGSEDSPGKVLGWLAAASTMGNAVGGLVPGAGSGIAAGFGILGGIFSGLAAQSGADEIDQGSISAALADAFEQATGALENTLRIAMGGGTSDDEYNSLPAPKWDTYETKIAKFFNGGWFLVDDDEEAVRVAISSISNNIQKKVANDVMKAARLHLVADKRDGVLTREECGYATGRQWLELKSGEEYCFYIMRNNPNPNRVNDWVEVEADIYDKMASYGLGDRETYYRANIDCALNGGDNDDIDLGSMVWGQVPTCYFNLPTVFIEKDTNVGCGSPFDDEKCNYLKATPVS</sequence>
<dbReference type="OrthoDB" id="5099141at2759"/>
<comment type="caution">
    <text evidence="2">The sequence shown here is derived from an EMBL/GenBank/DDBJ whole genome shotgun (WGS) entry which is preliminary data.</text>
</comment>
<dbReference type="EMBL" id="LKCW01000042">
    <property type="protein sequence ID" value="KPM42834.1"/>
    <property type="molecule type" value="Genomic_DNA"/>
</dbReference>
<proteinExistence type="predicted"/>
<keyword evidence="1" id="KW-0732">Signal</keyword>
<evidence type="ECO:0000256" key="1">
    <source>
        <dbReference type="SAM" id="SignalP"/>
    </source>
</evidence>
<accession>A0A0P7AXU5</accession>
<organism evidence="2 3">
    <name type="scientific">Neonectria ditissima</name>
    <dbReference type="NCBI Taxonomy" id="78410"/>
    <lineage>
        <taxon>Eukaryota</taxon>
        <taxon>Fungi</taxon>
        <taxon>Dikarya</taxon>
        <taxon>Ascomycota</taxon>
        <taxon>Pezizomycotina</taxon>
        <taxon>Sordariomycetes</taxon>
        <taxon>Hypocreomycetidae</taxon>
        <taxon>Hypocreales</taxon>
        <taxon>Nectriaceae</taxon>
        <taxon>Neonectria</taxon>
    </lineage>
</organism>
<feature type="chain" id="PRO_5006135178" evidence="1">
    <location>
        <begin position="17"/>
        <end position="453"/>
    </location>
</feature>